<reference evidence="2 3" key="1">
    <citation type="submission" date="2020-05" db="EMBL/GenBank/DDBJ databases">
        <title>Whole genome sequencing and identification of novel metabolites from Paenibacillus alvei strain JR949.</title>
        <authorList>
            <person name="Rajendhran J."/>
            <person name="Sree Pranav P."/>
            <person name="Mahalakshmi B."/>
            <person name="Karthikeyan R."/>
        </authorList>
    </citation>
    <scope>NUCLEOTIDE SEQUENCE [LARGE SCALE GENOMIC DNA]</scope>
    <source>
        <strain evidence="2 3">JR949</strain>
    </source>
</reference>
<dbReference type="Proteomes" id="UP000552038">
    <property type="component" value="Unassembled WGS sequence"/>
</dbReference>
<dbReference type="AlphaFoldDB" id="A0AAP7DHL8"/>
<dbReference type="InterPro" id="IPR041307">
    <property type="entry name" value="WcbI"/>
</dbReference>
<dbReference type="EMBL" id="JABFOR010000004">
    <property type="protein sequence ID" value="NOJ69940.1"/>
    <property type="molecule type" value="Genomic_DNA"/>
</dbReference>
<evidence type="ECO:0000259" key="1">
    <source>
        <dbReference type="Pfam" id="PF18588"/>
    </source>
</evidence>
<dbReference type="RefSeq" id="WP_163976828.1">
    <property type="nucleotide sequence ID" value="NZ_JABFOR010000004.1"/>
</dbReference>
<feature type="domain" description="Polysaccharide biosynthesis enzyme WcbI" evidence="1">
    <location>
        <begin position="3"/>
        <end position="207"/>
    </location>
</feature>
<sequence length="273" mass="32341">MKKCIVFGNCHSFPIRRYLSSSRTFRYNYQLIDVPLIQNCNRETGIGDHLLRDCDLFIYMRTSNAFGPYLSSDYVLSKLPERCTRISIGNAYFKSYYPQFTYQNKENTLYGYEDQNVLRLLKEGKSKEQIITLLSDEQFYSPQTLHAMHTDFMNNLRFREIGIDIPLAGFIEQHYQKEHLFCTVCHPRYHIIRYLTMNILQKIGISPQEIANVWYDVDFIDLIHPIYPSVIKHLNLRFLQPGARIYAMGNEKLSFQEYIARYVDIHSKELQLV</sequence>
<comment type="caution">
    <text evidence="2">The sequence shown here is derived from an EMBL/GenBank/DDBJ whole genome shotgun (WGS) entry which is preliminary data.</text>
</comment>
<evidence type="ECO:0000313" key="2">
    <source>
        <dbReference type="EMBL" id="NOJ69940.1"/>
    </source>
</evidence>
<organism evidence="2 3">
    <name type="scientific">Paenibacillus alvei</name>
    <name type="common">Bacillus alvei</name>
    <dbReference type="NCBI Taxonomy" id="44250"/>
    <lineage>
        <taxon>Bacteria</taxon>
        <taxon>Bacillati</taxon>
        <taxon>Bacillota</taxon>
        <taxon>Bacilli</taxon>
        <taxon>Bacillales</taxon>
        <taxon>Paenibacillaceae</taxon>
        <taxon>Paenibacillus</taxon>
    </lineage>
</organism>
<dbReference type="Pfam" id="PF18588">
    <property type="entry name" value="WcbI"/>
    <property type="match status" value="1"/>
</dbReference>
<proteinExistence type="predicted"/>
<accession>A0AAP7DHL8</accession>
<gene>
    <name evidence="2" type="ORF">HMI46_05170</name>
</gene>
<dbReference type="Gene3D" id="3.40.50.12080">
    <property type="match status" value="1"/>
</dbReference>
<name>A0AAP7DHL8_PAEAL</name>
<evidence type="ECO:0000313" key="3">
    <source>
        <dbReference type="Proteomes" id="UP000552038"/>
    </source>
</evidence>
<protein>
    <recommendedName>
        <fullName evidence="1">Polysaccharide biosynthesis enzyme WcbI domain-containing protein</fullName>
    </recommendedName>
</protein>